<dbReference type="Pfam" id="PF01709">
    <property type="entry name" value="Transcrip_reg"/>
    <property type="match status" value="1"/>
</dbReference>
<name>A0A9P1G4X3_9DINO</name>
<dbReference type="PANTHER" id="PTHR33447:SF2">
    <property type="entry name" value="GLUTATHIONE GAMMA-GLUTAMYLCYSTEINYLTRANSFERASE"/>
    <property type="match status" value="1"/>
</dbReference>
<dbReference type="InterPro" id="IPR006145">
    <property type="entry name" value="PsdUridine_synth_RsuA/RluA"/>
</dbReference>
<evidence type="ECO:0000256" key="4">
    <source>
        <dbReference type="ARBA" id="ARBA00022723"/>
    </source>
</evidence>
<dbReference type="FunFam" id="3.90.70.30:FF:000001">
    <property type="entry name" value="Glutathione gamma-glutamylcysteinyltransferase 1"/>
    <property type="match status" value="1"/>
</dbReference>
<dbReference type="OrthoDB" id="448954at2759"/>
<dbReference type="InterPro" id="IPR007719">
    <property type="entry name" value="PCS_N"/>
</dbReference>
<evidence type="ECO:0000259" key="6">
    <source>
        <dbReference type="PROSITE" id="PS51443"/>
    </source>
</evidence>
<dbReference type="InterPro" id="IPR038156">
    <property type="entry name" value="PCS_N_sf"/>
</dbReference>
<dbReference type="GO" id="GO:0010273">
    <property type="term" value="P:detoxification of copper ion"/>
    <property type="evidence" value="ECO:0007669"/>
    <property type="project" value="TreeGrafter"/>
</dbReference>
<dbReference type="Pfam" id="PF05023">
    <property type="entry name" value="Phytochelatin"/>
    <property type="match status" value="1"/>
</dbReference>
<protein>
    <recommendedName>
        <fullName evidence="1">glutathione gamma-glutamylcysteinyltransferase</fullName>
        <ecNumber evidence="1">2.3.2.15</ecNumber>
    </recommendedName>
</protein>
<sequence length="1478" mass="161150">MASISVPRKDPKALTSYLRSVPPNQLAQALSFLEETKVPLNTIHCNVILAAHARSKNWSAALQLLNRLPQMKIQADVVSFNSAISARAMWFAALHLLKRMQSSKIIPDIFTFNSLISVCGSAAQWQQALASFEMMTAQRCLPDAITSSALVNAGASALLWEQATSLAFRIEASTASHNAVAKSLASSSWPRAAQLMCRMRQQQLDPNEITSGAAATATGSGGSWHQVLLISPRNEVWFGGLIAGSQPWPLAAHFLGMMELEQLQINEICYSACLGACAKGGAWNFAMKMFGAMPANALQQDEIAYSNVLSQSWESALGTLAMLQLGGAEANLICCSATTASCSKSQFWQQSAGLFSWIQDKKVLPNIISCNSVLSGCSWEAAQQLLDTLPLMHLESDFASYTALLTSLRSSQWELAVRAISDMSGLEVEVGPTMCNAAITACSKGAQWDMALHLLNAMPVRRIAPTAVSHCSVIDGCEAAGELDIAKEVLQSMIANGFDVTSLMWALGRLAMKDVSLIGACLSRASRLLLSDCSPKEVSILAWSCCILGVRSNLQCRLGREALERIQNFETDDLLRLAWGLPEGSFSTVLVQERAAHLLKMTLERDGASNGTLQLVEDVLGIVWSSAFPRCLNPYCLAKIHGLLRDLGRLLDGVVHVGDRPARTLVKSAEVPKILMDLSDRLVVFKPPGWEVHNQNVPLQLSDFLQAEVPLGPVADDVQHHHGFLHRLDVPSSGLILVAKTYSAYYDLQVQLNSGDIQRDYLALCHGWMPSLEEIAAAVQVIEDGLTTCGAGRPALSRVKVLSQLQMVSARAASLVALRLGSGRRHQLRSHCAHVGHPTVTDGKYATWSTLQEDVKICPRNFLHRYRLAFNDSTGERQDLIVPLPEDLAAVLLQVMGKDHVSAGNRDSCMDGLRDWSLKESFEEVEVQGYGPGGAAVVIEAMTDNMNRTRSAIKDAFKEVNDNCDAVTHATSSEKQLLLSAHLHKAPRILCCDGHQCGLDEACEAWRIPLNGLDAKLLRSPRDVGLTYFGKAAGADLGAVTPGHAGQYYQRVLPAAQVPFASTEGRKLFKKALQAGTMESFFFLAEQFRTQDEPTFCGLTTLAMVLNSLRIDPMRTWKGAWRWYNEQNLACCFGPERVRAEGLSFDMFCSLARCNGAEVVARGAPMASEDIAAFIADFRGAVRTVSRSCDRECLVVCYTREVLGQTGAGHFSPIGGYDEETDSILIMDVARFKYPPHWVPLTDLTDAMLKMDPITGKPRGYLHVHLQMRSALQGAPFRVPFVPPAAGRRLSEALAAKLADIDSATGDQCPLPTSDTPHVVAMRRWLSAVAAVEPQVWGQLLQIGDLEAVQEVFARLASYQPFMDLCKAYDEATQHFCGAEFPSLRFQASQLSTRRQNGNSELALWSCGELWVLLLLLLPEHIQVLVSPELASAGLAKGLARTIRGPWALPLEAQRETLSHILPVPRVSRAHGCGRAQP</sequence>
<dbReference type="GO" id="GO:0046938">
    <property type="term" value="P:phytochelatin biosynthetic process"/>
    <property type="evidence" value="ECO:0007669"/>
    <property type="project" value="InterPro"/>
</dbReference>
<dbReference type="GO" id="GO:0016756">
    <property type="term" value="F:glutathione gamma-glutamylcysteinyltransferase activity"/>
    <property type="evidence" value="ECO:0007669"/>
    <property type="project" value="UniProtKB-EC"/>
</dbReference>
<dbReference type="InterPro" id="IPR026564">
    <property type="entry name" value="Transcrip_reg_TACO1-like_dom3"/>
</dbReference>
<dbReference type="InterPro" id="IPR038765">
    <property type="entry name" value="Papain-like_cys_pep_sf"/>
</dbReference>
<dbReference type="SUPFAM" id="SSF55120">
    <property type="entry name" value="Pseudouridine synthase"/>
    <property type="match status" value="1"/>
</dbReference>
<dbReference type="EC" id="2.3.2.15" evidence="1"/>
<organism evidence="7">
    <name type="scientific">Cladocopium goreaui</name>
    <dbReference type="NCBI Taxonomy" id="2562237"/>
    <lineage>
        <taxon>Eukaryota</taxon>
        <taxon>Sar</taxon>
        <taxon>Alveolata</taxon>
        <taxon>Dinophyceae</taxon>
        <taxon>Suessiales</taxon>
        <taxon>Symbiodiniaceae</taxon>
        <taxon>Cladocopium</taxon>
    </lineage>
</organism>
<keyword evidence="3" id="KW-0808">Transferase</keyword>
<evidence type="ECO:0000256" key="3">
    <source>
        <dbReference type="ARBA" id="ARBA00022679"/>
    </source>
</evidence>
<dbReference type="GO" id="GO:0003723">
    <property type="term" value="F:RNA binding"/>
    <property type="evidence" value="ECO:0007669"/>
    <property type="project" value="InterPro"/>
</dbReference>
<feature type="domain" description="Peptidase C83" evidence="6">
    <location>
        <begin position="1043"/>
        <end position="1269"/>
    </location>
</feature>
<dbReference type="Gene3D" id="3.30.2350.10">
    <property type="entry name" value="Pseudouridine synthase"/>
    <property type="match status" value="1"/>
</dbReference>
<dbReference type="SUPFAM" id="SSF54001">
    <property type="entry name" value="Cysteine proteinases"/>
    <property type="match status" value="1"/>
</dbReference>
<dbReference type="GO" id="GO:0001522">
    <property type="term" value="P:pseudouridine synthesis"/>
    <property type="evidence" value="ECO:0007669"/>
    <property type="project" value="InterPro"/>
</dbReference>
<dbReference type="CDD" id="cd02869">
    <property type="entry name" value="PseudoU_synth_RluA_like"/>
    <property type="match status" value="1"/>
</dbReference>
<dbReference type="PANTHER" id="PTHR33447">
    <property type="entry name" value="GLUTATHIONE GAMMA-GLUTAMYLCYSTEINYLTRANSFERASE"/>
    <property type="match status" value="1"/>
</dbReference>
<dbReference type="Pfam" id="PF00849">
    <property type="entry name" value="PseudoU_synth_2"/>
    <property type="match status" value="1"/>
</dbReference>
<comment type="caution">
    <text evidence="7">The sequence shown here is derived from an EMBL/GenBank/DDBJ whole genome shotgun (WGS) entry which is preliminary data.</text>
</comment>
<proteinExistence type="predicted"/>
<feature type="repeat" description="PPR" evidence="5">
    <location>
        <begin position="108"/>
        <end position="142"/>
    </location>
</feature>
<dbReference type="Pfam" id="PF13812">
    <property type="entry name" value="PPR_3"/>
    <property type="match status" value="2"/>
</dbReference>
<dbReference type="EMBL" id="CAMXCT020002746">
    <property type="protein sequence ID" value="CAL1153548.1"/>
    <property type="molecule type" value="Genomic_DNA"/>
</dbReference>
<dbReference type="InterPro" id="IPR011990">
    <property type="entry name" value="TPR-like_helical_dom_sf"/>
</dbReference>
<dbReference type="Proteomes" id="UP001152797">
    <property type="component" value="Unassembled WGS sequence"/>
</dbReference>
<dbReference type="NCBIfam" id="TIGR00756">
    <property type="entry name" value="PPR"/>
    <property type="match status" value="1"/>
</dbReference>
<dbReference type="InterPro" id="IPR040409">
    <property type="entry name" value="PCS-like"/>
</dbReference>
<dbReference type="GO" id="GO:0046872">
    <property type="term" value="F:metal ion binding"/>
    <property type="evidence" value="ECO:0007669"/>
    <property type="project" value="UniProtKB-KW"/>
</dbReference>
<dbReference type="Gene3D" id="3.30.70.980">
    <property type="match status" value="1"/>
</dbReference>
<keyword evidence="9" id="KW-1185">Reference proteome</keyword>
<dbReference type="PROSITE" id="PS51443">
    <property type="entry name" value="PCS"/>
    <property type="match status" value="1"/>
</dbReference>
<evidence type="ECO:0000256" key="5">
    <source>
        <dbReference type="PROSITE-ProRule" id="PRU00708"/>
    </source>
</evidence>
<feature type="repeat" description="PPR" evidence="5">
    <location>
        <begin position="466"/>
        <end position="500"/>
    </location>
</feature>
<dbReference type="Gene3D" id="3.90.70.30">
    <property type="entry name" value="Phytochelatin synthase, N-terminal domain"/>
    <property type="match status" value="1"/>
</dbReference>
<evidence type="ECO:0000313" key="9">
    <source>
        <dbReference type="Proteomes" id="UP001152797"/>
    </source>
</evidence>
<dbReference type="Gene3D" id="1.25.40.10">
    <property type="entry name" value="Tetratricopeptide repeat domain"/>
    <property type="match status" value="3"/>
</dbReference>
<dbReference type="Pfam" id="PF01535">
    <property type="entry name" value="PPR"/>
    <property type="match status" value="1"/>
</dbReference>
<evidence type="ECO:0000256" key="1">
    <source>
        <dbReference type="ARBA" id="ARBA00012468"/>
    </source>
</evidence>
<keyword evidence="2" id="KW-0104">Cadmium</keyword>
<dbReference type="EMBL" id="CAMXCT030002746">
    <property type="protein sequence ID" value="CAL4787485.1"/>
    <property type="molecule type" value="Genomic_DNA"/>
</dbReference>
<dbReference type="PROSITE" id="PS51375">
    <property type="entry name" value="PPR"/>
    <property type="match status" value="2"/>
</dbReference>
<gene>
    <name evidence="7" type="ORF">C1SCF055_LOCUS26311</name>
</gene>
<dbReference type="InterPro" id="IPR002885">
    <property type="entry name" value="PPR_rpt"/>
</dbReference>
<reference evidence="8" key="2">
    <citation type="submission" date="2024-04" db="EMBL/GenBank/DDBJ databases">
        <authorList>
            <person name="Chen Y."/>
            <person name="Shah S."/>
            <person name="Dougan E. K."/>
            <person name="Thang M."/>
            <person name="Chan C."/>
        </authorList>
    </citation>
    <scope>NUCLEOTIDE SEQUENCE [LARGE SCALE GENOMIC DNA]</scope>
</reference>
<dbReference type="SUPFAM" id="SSF75625">
    <property type="entry name" value="YebC-like"/>
    <property type="match status" value="1"/>
</dbReference>
<evidence type="ECO:0000313" key="7">
    <source>
        <dbReference type="EMBL" id="CAI4000173.1"/>
    </source>
</evidence>
<dbReference type="EMBL" id="CAMXCT010002746">
    <property type="protein sequence ID" value="CAI4000173.1"/>
    <property type="molecule type" value="Genomic_DNA"/>
</dbReference>
<dbReference type="InterPro" id="IPR048300">
    <property type="entry name" value="TACO1_YebC-like_2nd/3rd_dom"/>
</dbReference>
<keyword evidence="4" id="KW-0479">Metal-binding</keyword>
<dbReference type="GO" id="GO:0098849">
    <property type="term" value="P:cellular detoxification of cadmium ion"/>
    <property type="evidence" value="ECO:0007669"/>
    <property type="project" value="TreeGrafter"/>
</dbReference>
<evidence type="ECO:0000256" key="2">
    <source>
        <dbReference type="ARBA" id="ARBA00022539"/>
    </source>
</evidence>
<evidence type="ECO:0000313" key="8">
    <source>
        <dbReference type="EMBL" id="CAL1153548.1"/>
    </source>
</evidence>
<dbReference type="InterPro" id="IPR020103">
    <property type="entry name" value="PsdUridine_synth_cat_dom_sf"/>
</dbReference>
<dbReference type="GO" id="GO:0009982">
    <property type="term" value="F:pseudouridine synthase activity"/>
    <property type="evidence" value="ECO:0007669"/>
    <property type="project" value="InterPro"/>
</dbReference>
<accession>A0A9P1G4X3</accession>
<reference evidence="7" key="1">
    <citation type="submission" date="2022-10" db="EMBL/GenBank/DDBJ databases">
        <authorList>
            <person name="Chen Y."/>
            <person name="Dougan E. K."/>
            <person name="Chan C."/>
            <person name="Rhodes N."/>
            <person name="Thang M."/>
        </authorList>
    </citation>
    <scope>NUCLEOTIDE SEQUENCE</scope>
</reference>
<dbReference type="InterPro" id="IPR029072">
    <property type="entry name" value="YebC-like"/>
</dbReference>